<gene>
    <name evidence="1" type="ORF">MTX78_09930</name>
</gene>
<organism evidence="1 2">
    <name type="scientific">Hymenobacter tibetensis</name>
    <dbReference type="NCBI Taxonomy" id="497967"/>
    <lineage>
        <taxon>Bacteria</taxon>
        <taxon>Pseudomonadati</taxon>
        <taxon>Bacteroidota</taxon>
        <taxon>Cytophagia</taxon>
        <taxon>Cytophagales</taxon>
        <taxon>Hymenobacteraceae</taxon>
        <taxon>Hymenobacter</taxon>
    </lineage>
</organism>
<sequence>MSKKLLAILTALLLLAALASYVYYRRTVAAVPVDPWALVPDDAVLVAATRDHPMLVRHLKETQLWDNLLAVRYFEDLQNNMALVDSLTGGRNVVSRFLGRKNVLTSVHVTAPNQFDLLLQIPVRTIREYRQVRSLTDALQRDSHFRVTTREYEGTVLTQVSEVGSTRGVTFFNYRNHLLLSANPELVEAVVRRIAGPAQPTVVADFQNTDFFRLRDVDATLLVNYRRLPQLLGVFFRRDLLTGIGTFTSLTRNGQLEMKLTGNKVVFNGFANPETTPGSLHQLLRGQPTQRLRMADVLSMRTALLVHLSLGKAEILRRARPAPAAPPDTVAAGAAELLDSLTAGMGQEVAMCYLAPSSARVSPARLALAWCPQPARQALLLGKLRRAVGASPAFERVGSYQVYSTGVAEMPARLLGPLFAGFRQPVVAMVGNYMVFGEDAVALRQMLADVAAGEVWARSPAQVSFLQETQPLARLRVILDTRNAWNLLLRGLVEERRAGLLRNEALFKRFPQVALQFAPPINEAEPDAQYFAELVLRHPIVGAAVAQPQGSNAAGTVLAFKTPLLGAPLLVPVREATWAGVLVQDSAHVLHFVTPENAVAWSDSLPGPLVSVVQRRAVAGQPGYLFATAGQLHWLNTAGRSAPNFPLNLPDSVQASALSVSPEGSTGAPRLLVAGGGGNLFLYDTNGNAYPSWQPKRFDFNLAAPPLYLTVGSRDVVVVLLENGYIYAYNLQGGVYPGFPISVGARLQSTAMVESGATLGRTRLTVVSQHGERVTFSLAGDVVNRTRVATWSRNSVFRIVPDQNQRSYVVARQEGGQLDLYEPSGRRLLGQKFLTSGSKPIQFFDFGGGRRVYALSEAGPRRAYIYDWQGRLLGGQPFESSAPGVGLEYDAPNKVYHLYRTVGAELRRTTLRLQ</sequence>
<keyword evidence="2" id="KW-1185">Reference proteome</keyword>
<reference evidence="1 2" key="1">
    <citation type="submission" date="2022-03" db="EMBL/GenBank/DDBJ databases">
        <title>Hymenobactersp. isolated from the air.</title>
        <authorList>
            <person name="Won M."/>
            <person name="Kwon S.-W."/>
        </authorList>
    </citation>
    <scope>NUCLEOTIDE SEQUENCE [LARGE SCALE GENOMIC DNA]</scope>
    <source>
        <strain evidence="1 2">KACC 21982</strain>
    </source>
</reference>
<name>A0ABY4D4L7_9BACT</name>
<dbReference type="RefSeq" id="WP_243802190.1">
    <property type="nucleotide sequence ID" value="NZ_CP094669.1"/>
</dbReference>
<protein>
    <recommendedName>
        <fullName evidence="3">DUF3352 domain-containing protein</fullName>
    </recommendedName>
</protein>
<dbReference type="SUPFAM" id="SSF75011">
    <property type="entry name" value="3-carboxy-cis,cis-mucoante lactonizing enzyme"/>
    <property type="match status" value="1"/>
</dbReference>
<accession>A0ABY4D4L7</accession>
<dbReference type="Proteomes" id="UP000831113">
    <property type="component" value="Chromosome"/>
</dbReference>
<evidence type="ECO:0008006" key="3">
    <source>
        <dbReference type="Google" id="ProtNLM"/>
    </source>
</evidence>
<evidence type="ECO:0000313" key="1">
    <source>
        <dbReference type="EMBL" id="UOG76899.1"/>
    </source>
</evidence>
<proteinExistence type="predicted"/>
<evidence type="ECO:0000313" key="2">
    <source>
        <dbReference type="Proteomes" id="UP000831113"/>
    </source>
</evidence>
<dbReference type="EMBL" id="CP094669">
    <property type="protein sequence ID" value="UOG76899.1"/>
    <property type="molecule type" value="Genomic_DNA"/>
</dbReference>